<dbReference type="Proteomes" id="UP000006591">
    <property type="component" value="Chromosome 12"/>
</dbReference>
<dbReference type="AlphaFoldDB" id="A0A0E0J9N3"/>
<name>A0A0E0J9N3_ORYNI</name>
<reference evidence="1" key="1">
    <citation type="submission" date="2015-04" db="UniProtKB">
        <authorList>
            <consortium name="EnsemblPlants"/>
        </authorList>
    </citation>
    <scope>IDENTIFICATION</scope>
    <source>
        <strain evidence="1">SL10</strain>
    </source>
</reference>
<dbReference type="OMA" id="PGVIHCH"/>
<dbReference type="EnsemblPlants" id="ONIVA12G10110.1">
    <property type="protein sequence ID" value="ONIVA12G10110.1"/>
    <property type="gene ID" value="ONIVA12G10110"/>
</dbReference>
<protein>
    <submittedName>
        <fullName evidence="1">Uncharacterized protein</fullName>
    </submittedName>
</protein>
<proteinExistence type="predicted"/>
<accession>A0A0E0J9N3</accession>
<dbReference type="HOGENOM" id="CLU_106040_0_0_1"/>
<evidence type="ECO:0000313" key="1">
    <source>
        <dbReference type="EnsemblPlants" id="ONIVA12G10110.1"/>
    </source>
</evidence>
<reference evidence="1" key="2">
    <citation type="submission" date="2018-04" db="EMBL/GenBank/DDBJ databases">
        <title>OnivRS2 (Oryza nivara Reference Sequence Version 2).</title>
        <authorList>
            <person name="Zhang J."/>
            <person name="Kudrna D."/>
            <person name="Lee S."/>
            <person name="Talag J."/>
            <person name="Rajasekar S."/>
            <person name="Welchert J."/>
            <person name="Hsing Y.-I."/>
            <person name="Wing R.A."/>
        </authorList>
    </citation>
    <scope>NUCLEOTIDE SEQUENCE [LARGE SCALE GENOMIC DNA]</scope>
    <source>
        <strain evidence="1">SL10</strain>
    </source>
</reference>
<dbReference type="Gramene" id="ONIVA12G10110.1">
    <property type="protein sequence ID" value="ONIVA12G10110.1"/>
    <property type="gene ID" value="ONIVA12G10110"/>
</dbReference>
<keyword evidence="2" id="KW-1185">Reference proteome</keyword>
<organism evidence="1">
    <name type="scientific">Oryza nivara</name>
    <name type="common">Indian wild rice</name>
    <name type="synonym">Oryza sativa f. spontanea</name>
    <dbReference type="NCBI Taxonomy" id="4536"/>
    <lineage>
        <taxon>Eukaryota</taxon>
        <taxon>Viridiplantae</taxon>
        <taxon>Streptophyta</taxon>
        <taxon>Embryophyta</taxon>
        <taxon>Tracheophyta</taxon>
        <taxon>Spermatophyta</taxon>
        <taxon>Magnoliopsida</taxon>
        <taxon>Liliopsida</taxon>
        <taxon>Poales</taxon>
        <taxon>Poaceae</taxon>
        <taxon>BOP clade</taxon>
        <taxon>Oryzoideae</taxon>
        <taxon>Oryzeae</taxon>
        <taxon>Oryzinae</taxon>
        <taxon>Oryza</taxon>
    </lineage>
</organism>
<evidence type="ECO:0000313" key="2">
    <source>
        <dbReference type="Proteomes" id="UP000006591"/>
    </source>
</evidence>
<sequence length="228" mass="25307">MDPTPYAHRPPAIRCRLASIAVSIGCRPLPRCRLLSLLDQGRQPPPGVIHCHGRPPPDRAGQHSISNACEVNHVQRMLVEAWGLITNQTYFRGSNLLPEFSPLWHGQLHTLVVVDAECIVEAGNLIEGPMMIMVFVTSNIDLMVPAFDTTVGRPGVLKITSAVSISATDARWLLSAHWKDNIIGKVYFVGAVWQGFYWSNSGWNYICIGSILIGKDFIRPMLIRKAFP</sequence>